<dbReference type="Proteomes" id="UP000054532">
    <property type="component" value="Unassembled WGS sequence"/>
</dbReference>
<proteinExistence type="predicted"/>
<protein>
    <submittedName>
        <fullName evidence="2">Uncharacterized protein</fullName>
    </submittedName>
</protein>
<name>W2MTI1_PHYNI</name>
<organism evidence="2">
    <name type="scientific">Phytophthora nicotianae</name>
    <name type="common">Potato buckeye rot agent</name>
    <name type="synonym">Phytophthora parasitica</name>
    <dbReference type="NCBI Taxonomy" id="4792"/>
    <lineage>
        <taxon>Eukaryota</taxon>
        <taxon>Sar</taxon>
        <taxon>Stramenopiles</taxon>
        <taxon>Oomycota</taxon>
        <taxon>Peronosporomycetes</taxon>
        <taxon>Peronosporales</taxon>
        <taxon>Peronosporaceae</taxon>
        <taxon>Phytophthora</taxon>
    </lineage>
</organism>
<dbReference type="EMBL" id="KI694500">
    <property type="protein sequence ID" value="ETM39646.1"/>
    <property type="molecule type" value="Genomic_DNA"/>
</dbReference>
<dbReference type="AlphaFoldDB" id="W2MTI1"/>
<evidence type="ECO:0000313" key="2">
    <source>
        <dbReference type="EMBL" id="ETM39646.1"/>
    </source>
</evidence>
<feature type="non-terminal residue" evidence="2">
    <location>
        <position position="1"/>
    </location>
</feature>
<evidence type="ECO:0000256" key="1">
    <source>
        <dbReference type="SAM" id="MobiDB-lite"/>
    </source>
</evidence>
<sequence>SRSGPNPNPNPNRVIEPKFSLECKDCNDKMPKPTTDASWEVEVSEKTGRPIRWNGQNFQ</sequence>
<feature type="region of interest" description="Disordered" evidence="1">
    <location>
        <begin position="28"/>
        <end position="59"/>
    </location>
</feature>
<reference evidence="2" key="1">
    <citation type="submission" date="2013-11" db="EMBL/GenBank/DDBJ databases">
        <title>The Genome Sequence of Phytophthora parasitica IAC_01/95.</title>
        <authorList>
            <consortium name="The Broad Institute Genomics Platform"/>
            <person name="Russ C."/>
            <person name="Tyler B."/>
            <person name="Panabieres F."/>
            <person name="Shan W."/>
            <person name="Tripathy S."/>
            <person name="Grunwald N."/>
            <person name="Machado M."/>
            <person name="Johnson C.S."/>
            <person name="Arredondo F."/>
            <person name="Hong C."/>
            <person name="Coffey M."/>
            <person name="Young S.K."/>
            <person name="Zeng Q."/>
            <person name="Gargeya S."/>
            <person name="Fitzgerald M."/>
            <person name="Abouelleil A."/>
            <person name="Alvarado L."/>
            <person name="Chapman S.B."/>
            <person name="Gainer-Dewar J."/>
            <person name="Goldberg J."/>
            <person name="Griggs A."/>
            <person name="Gujja S."/>
            <person name="Hansen M."/>
            <person name="Howarth C."/>
            <person name="Imamovic A."/>
            <person name="Ireland A."/>
            <person name="Larimer J."/>
            <person name="McCowan C."/>
            <person name="Murphy C."/>
            <person name="Pearson M."/>
            <person name="Poon T.W."/>
            <person name="Priest M."/>
            <person name="Roberts A."/>
            <person name="Saif S."/>
            <person name="Shea T."/>
            <person name="Sykes S."/>
            <person name="Wortman J."/>
            <person name="Nusbaum C."/>
            <person name="Birren B."/>
        </authorList>
    </citation>
    <scope>NUCLEOTIDE SEQUENCE [LARGE SCALE GENOMIC DNA]</scope>
    <source>
        <strain evidence="2">IAC_01/95</strain>
    </source>
</reference>
<gene>
    <name evidence="2" type="ORF">L914_14211</name>
</gene>
<accession>W2MTI1</accession>